<organism evidence="1 2">
    <name type="scientific">Lithocarpus litseifolius</name>
    <dbReference type="NCBI Taxonomy" id="425828"/>
    <lineage>
        <taxon>Eukaryota</taxon>
        <taxon>Viridiplantae</taxon>
        <taxon>Streptophyta</taxon>
        <taxon>Embryophyta</taxon>
        <taxon>Tracheophyta</taxon>
        <taxon>Spermatophyta</taxon>
        <taxon>Magnoliopsida</taxon>
        <taxon>eudicotyledons</taxon>
        <taxon>Gunneridae</taxon>
        <taxon>Pentapetalae</taxon>
        <taxon>rosids</taxon>
        <taxon>fabids</taxon>
        <taxon>Fagales</taxon>
        <taxon>Fagaceae</taxon>
        <taxon>Lithocarpus</taxon>
    </lineage>
</organism>
<proteinExistence type="predicted"/>
<accession>A0AAW2BFC4</accession>
<evidence type="ECO:0000313" key="1">
    <source>
        <dbReference type="EMBL" id="KAK9984684.1"/>
    </source>
</evidence>
<name>A0AAW2BFC4_9ROSI</name>
<sequence>MNECTRVWEILQDYEAASGQKMNREKTSLFFSKNTTPNTQDAIKNLFGTQIIKQYLGPRSLIDKNKKKAFNKIKDQVGKKITGWKGKFLSSTRRETLIKAVAQATPTYIMSCYKLPNSLCKDLGAMIRKKKRGKYHE</sequence>
<dbReference type="Proteomes" id="UP001459277">
    <property type="component" value="Unassembled WGS sequence"/>
</dbReference>
<dbReference type="AlphaFoldDB" id="A0AAW2BFC4"/>
<reference evidence="1 2" key="1">
    <citation type="submission" date="2024-01" db="EMBL/GenBank/DDBJ databases">
        <title>A telomere-to-telomere, gap-free genome of sweet tea (Lithocarpus litseifolius).</title>
        <authorList>
            <person name="Zhou J."/>
        </authorList>
    </citation>
    <scope>NUCLEOTIDE SEQUENCE [LARGE SCALE GENOMIC DNA]</scope>
    <source>
        <strain evidence="1">Zhou-2022a</strain>
        <tissue evidence="1">Leaf</tissue>
    </source>
</reference>
<evidence type="ECO:0000313" key="2">
    <source>
        <dbReference type="Proteomes" id="UP001459277"/>
    </source>
</evidence>
<comment type="caution">
    <text evidence="1">The sequence shown here is derived from an EMBL/GenBank/DDBJ whole genome shotgun (WGS) entry which is preliminary data.</text>
</comment>
<dbReference type="PANTHER" id="PTHR33116:SF86">
    <property type="entry name" value="REVERSE TRANSCRIPTASE DOMAIN-CONTAINING PROTEIN"/>
    <property type="match status" value="1"/>
</dbReference>
<protein>
    <submittedName>
        <fullName evidence="1">Uncharacterized protein</fullName>
    </submittedName>
</protein>
<dbReference type="EMBL" id="JAZDWU010000012">
    <property type="protein sequence ID" value="KAK9984684.1"/>
    <property type="molecule type" value="Genomic_DNA"/>
</dbReference>
<keyword evidence="2" id="KW-1185">Reference proteome</keyword>
<gene>
    <name evidence="1" type="ORF">SO802_034209</name>
</gene>
<dbReference type="PANTHER" id="PTHR33116">
    <property type="entry name" value="REVERSE TRANSCRIPTASE ZINC-BINDING DOMAIN-CONTAINING PROTEIN-RELATED-RELATED"/>
    <property type="match status" value="1"/>
</dbReference>